<feature type="region of interest" description="Disordered" evidence="1">
    <location>
        <begin position="245"/>
        <end position="283"/>
    </location>
</feature>
<dbReference type="WBParaSite" id="BXY_0196400.1">
    <property type="protein sequence ID" value="BXY_0196400.1"/>
    <property type="gene ID" value="BXY_0196400"/>
</dbReference>
<reference evidence="3" key="1">
    <citation type="submission" date="2016-11" db="UniProtKB">
        <authorList>
            <consortium name="WormBaseParasite"/>
        </authorList>
    </citation>
    <scope>IDENTIFICATION</scope>
</reference>
<evidence type="ECO:0000313" key="3">
    <source>
        <dbReference type="WBParaSite" id="BXY_0196400.1"/>
    </source>
</evidence>
<feature type="region of interest" description="Disordered" evidence="1">
    <location>
        <begin position="63"/>
        <end position="92"/>
    </location>
</feature>
<feature type="compositionally biased region" description="Basic and acidic residues" evidence="1">
    <location>
        <begin position="258"/>
        <end position="269"/>
    </location>
</feature>
<dbReference type="Proteomes" id="UP000095284">
    <property type="component" value="Unplaced"/>
</dbReference>
<accession>A0A1I7RMM9</accession>
<sequence>MEYDFFVSQFIEKLVQTRDNFMLARRNGRSSRDLPEGLFGRTTDTIAILRILSYDKKIRVEVKEEEDTQRRNRRGRRARTAEPDEQSQTGEADADPLLYESDWIDTQFGLSPQLVCQAEIAETLYNALGLYVRSHPHKEATLKRVLATIQKVHEYAIANPIRGNRSTITAFNECQKRIKHALEIVAPTENRQQIPTIHEEDEENLSRDGTVATVEQNEEEAPPIEPSAIMDATIKSEPNVENCGEFSTLQENTENEPPVDHDTSSKIENETSSDLNGTLVEGP</sequence>
<name>A0A1I7RMM9_BURXY</name>
<organism evidence="2 3">
    <name type="scientific">Bursaphelenchus xylophilus</name>
    <name type="common">Pinewood nematode worm</name>
    <name type="synonym">Aphelenchoides xylophilus</name>
    <dbReference type="NCBI Taxonomy" id="6326"/>
    <lineage>
        <taxon>Eukaryota</taxon>
        <taxon>Metazoa</taxon>
        <taxon>Ecdysozoa</taxon>
        <taxon>Nematoda</taxon>
        <taxon>Chromadorea</taxon>
        <taxon>Rhabditida</taxon>
        <taxon>Tylenchina</taxon>
        <taxon>Tylenchomorpha</taxon>
        <taxon>Aphelenchoidea</taxon>
        <taxon>Aphelenchoididae</taxon>
        <taxon>Bursaphelenchus</taxon>
    </lineage>
</organism>
<evidence type="ECO:0000256" key="1">
    <source>
        <dbReference type="SAM" id="MobiDB-lite"/>
    </source>
</evidence>
<evidence type="ECO:0000313" key="2">
    <source>
        <dbReference type="Proteomes" id="UP000095284"/>
    </source>
</evidence>
<dbReference type="AlphaFoldDB" id="A0A1I7RMM9"/>
<proteinExistence type="predicted"/>
<protein>
    <submittedName>
        <fullName evidence="3">NR LBD domain-containing protein</fullName>
    </submittedName>
</protein>